<dbReference type="Pfam" id="PF24883">
    <property type="entry name" value="NPHP3_N"/>
    <property type="match status" value="1"/>
</dbReference>
<dbReference type="Gene3D" id="3.40.50.1820">
    <property type="entry name" value="alpha/beta hydrolase"/>
    <property type="match status" value="1"/>
</dbReference>
<dbReference type="Gene3D" id="3.40.50.300">
    <property type="entry name" value="P-loop containing nucleotide triphosphate hydrolases"/>
    <property type="match status" value="1"/>
</dbReference>
<feature type="domain" description="GPI inositol-deacylase winged helix" evidence="2">
    <location>
        <begin position="502"/>
        <end position="592"/>
    </location>
</feature>
<dbReference type="SUPFAM" id="SSF53474">
    <property type="entry name" value="alpha/beta-Hydrolases"/>
    <property type="match status" value="1"/>
</dbReference>
<sequence>MKSQGDCFNILHFAKSLLSALSTSPCLHDAETPIIFIGHSMGGLVIKKAYLLACHDPVYGKLTTRFRAIFFFATPHRGSDSAKVLHNILRIAYTSRAYVSDLKRGSKALQSINEDFRKYSDKMELCSFYETQKLAIGPFGTLIVDPDSATLGCREEQQIPLHADHRSICKFETPTDPNYIVIRNVLASTVQKLCKSVFDTKEGVLHSQMKEIGAYLEVYENLEDDLILVDDARMPGTCEWLKSKVSFKRWSDFNAAGPSILWVNGKPATGKTVLAGYVVNRLREQNANCSFYFFKHGDNSKSQLGGCLRSLAFQMARADPHIRQTLLRMQKHDTRVGSNDERVLWRKLFLSGIFQAPTQKRYFWVIDALDECINITSFFETMLAKFDQTVPIRMLITGRETPEIGSCFHALGDHAFCSESITVADTLLDIKRLVDTKAKALRFDDYDGRANLVEKILEKSQGSFLWTILVMTELSNAHSEQEILQVLDDLPKDMELLYRRSLDLMSQETRGKKLSKAILVWTTCASRPLGTDELGRALELDIRDSFPKLRDSIMALCGQLVTIDKFDRVHIAHETVREFLLQEDLNSEFAISKTKAHTRIATACLEYLNGEEMNPPRPYRRVSARRKRSEFCTYACTYFSYHLSKVPPSETDMLVLVDKFLKSNILSWIEFIAQSKNLTPLIRTAKNLKIYLDTVAIEQSPLGGELQTIRGWITDLVRIATKFSQPLTTSPSSIYTFIPPFCPKTSTIYQAANLRQRLSVSGLSSDQWDDRLACVEFRQTQTTAVCYSEEFLAVGLASGTIAIYHASSCQEYRLLYHGEAVMHIQMKRTPELLAVGGLKSIRVWDVYSGQLLHVFASPQRTMSLIFDRNLLMAACTKNYIASWDLDNQGKRCPDRMWQNFDNASLPAQGTPCAISISIGHQMLAVAYSNRPVVIWDIQENAFYGDCGKKLDSGETSTHMVTALVFNPNPAIDRLVVSYLDGDLALVDPFQDQVLQSFRANCQTLATSADGRLMAGAVGFGTIQIYEFDTLTLLYRVQSSNYYIKQLAFSRDGLHLADVRGSQCNVWEPAVLLRGEIGDDSRENTITSVVKTISGDTKVKISAMAVHSSEEVVFCGKDD</sequence>
<organism evidence="4 5">
    <name type="scientific">Aspergillus taichungensis</name>
    <dbReference type="NCBI Taxonomy" id="482145"/>
    <lineage>
        <taxon>Eukaryota</taxon>
        <taxon>Fungi</taxon>
        <taxon>Dikarya</taxon>
        <taxon>Ascomycota</taxon>
        <taxon>Pezizomycotina</taxon>
        <taxon>Eurotiomycetes</taxon>
        <taxon>Eurotiomycetidae</taxon>
        <taxon>Eurotiales</taxon>
        <taxon>Aspergillaceae</taxon>
        <taxon>Aspergillus</taxon>
        <taxon>Aspergillus subgen. Circumdati</taxon>
    </lineage>
</organism>
<dbReference type="InterPro" id="IPR036322">
    <property type="entry name" value="WD40_repeat_dom_sf"/>
</dbReference>
<evidence type="ECO:0008006" key="6">
    <source>
        <dbReference type="Google" id="ProtNLM"/>
    </source>
</evidence>
<dbReference type="AlphaFoldDB" id="A0A2J5I555"/>
<evidence type="ECO:0000256" key="1">
    <source>
        <dbReference type="ARBA" id="ARBA00022737"/>
    </source>
</evidence>
<gene>
    <name evidence="4" type="ORF">BDW42DRAFT_17640</name>
</gene>
<dbReference type="PANTHER" id="PTHR10039:SF16">
    <property type="entry name" value="GPI INOSITOL-DEACYLASE"/>
    <property type="match status" value="1"/>
</dbReference>
<dbReference type="InterPro" id="IPR054471">
    <property type="entry name" value="GPIID_WHD"/>
</dbReference>
<dbReference type="PANTHER" id="PTHR10039">
    <property type="entry name" value="AMELOGENIN"/>
    <property type="match status" value="1"/>
</dbReference>
<keyword evidence="5" id="KW-1185">Reference proteome</keyword>
<dbReference type="OrthoDB" id="194358at2759"/>
<dbReference type="InterPro" id="IPR056884">
    <property type="entry name" value="NPHP3-like_N"/>
</dbReference>
<protein>
    <recommendedName>
        <fullName evidence="6">NACHT and WD domain protein</fullName>
    </recommendedName>
</protein>
<evidence type="ECO:0000313" key="5">
    <source>
        <dbReference type="Proteomes" id="UP000235023"/>
    </source>
</evidence>
<keyword evidence="1" id="KW-0677">Repeat</keyword>
<feature type="domain" description="Nephrocystin 3-like N-terminal" evidence="3">
    <location>
        <begin position="236"/>
        <end position="399"/>
    </location>
</feature>
<evidence type="ECO:0000259" key="3">
    <source>
        <dbReference type="Pfam" id="PF24883"/>
    </source>
</evidence>
<dbReference type="InterPro" id="IPR015943">
    <property type="entry name" value="WD40/YVTN_repeat-like_dom_sf"/>
</dbReference>
<dbReference type="SUPFAM" id="SSF50978">
    <property type="entry name" value="WD40 repeat-like"/>
    <property type="match status" value="1"/>
</dbReference>
<reference evidence="5" key="1">
    <citation type="submission" date="2017-12" db="EMBL/GenBank/DDBJ databases">
        <authorList>
            <consortium name="DOE Joint Genome Institute"/>
            <person name="Mondo S.J."/>
            <person name="Kjaerbolling I."/>
            <person name="Vesth T.C."/>
            <person name="Frisvad J.C."/>
            <person name="Nybo J.L."/>
            <person name="Theobald S."/>
            <person name="Kuo A."/>
            <person name="Bowyer P."/>
            <person name="Matsuda Y."/>
            <person name="Lyhne E.K."/>
            <person name="Kogle M.E."/>
            <person name="Clum A."/>
            <person name="Lipzen A."/>
            <person name="Salamov A."/>
            <person name="Ngan C.Y."/>
            <person name="Daum C."/>
            <person name="Chiniquy J."/>
            <person name="Barry K."/>
            <person name="LaButti K."/>
            <person name="Haridas S."/>
            <person name="Simmons B.A."/>
            <person name="Magnuson J.K."/>
            <person name="Mortensen U.H."/>
            <person name="Larsen T.O."/>
            <person name="Grigoriev I.V."/>
            <person name="Baker S.E."/>
            <person name="Andersen M.R."/>
            <person name="Nordberg H.P."/>
            <person name="Cantor M.N."/>
            <person name="Hua S.X."/>
        </authorList>
    </citation>
    <scope>NUCLEOTIDE SEQUENCE [LARGE SCALE GENOMIC DNA]</scope>
    <source>
        <strain evidence="5">IBT 19404</strain>
    </source>
</reference>
<dbReference type="EMBL" id="KZ559507">
    <property type="protein sequence ID" value="PLN84988.1"/>
    <property type="molecule type" value="Genomic_DNA"/>
</dbReference>
<dbReference type="Proteomes" id="UP000235023">
    <property type="component" value="Unassembled WGS sequence"/>
</dbReference>
<dbReference type="Gene3D" id="2.130.10.10">
    <property type="entry name" value="YVTN repeat-like/Quinoprotein amine dehydrogenase"/>
    <property type="match status" value="2"/>
</dbReference>
<dbReference type="InterPro" id="IPR029058">
    <property type="entry name" value="AB_hydrolase_fold"/>
</dbReference>
<evidence type="ECO:0000259" key="2">
    <source>
        <dbReference type="Pfam" id="PF22939"/>
    </source>
</evidence>
<dbReference type="SUPFAM" id="SSF52540">
    <property type="entry name" value="P-loop containing nucleoside triphosphate hydrolases"/>
    <property type="match status" value="1"/>
</dbReference>
<name>A0A2J5I555_9EURO</name>
<dbReference type="InterPro" id="IPR027417">
    <property type="entry name" value="P-loop_NTPase"/>
</dbReference>
<proteinExistence type="predicted"/>
<accession>A0A2J5I555</accession>
<dbReference type="Pfam" id="PF22939">
    <property type="entry name" value="WHD_GPIID"/>
    <property type="match status" value="1"/>
</dbReference>
<evidence type="ECO:0000313" key="4">
    <source>
        <dbReference type="EMBL" id="PLN84988.1"/>
    </source>
</evidence>